<dbReference type="PROSITE" id="PS51767">
    <property type="entry name" value="PEPTIDASE_A1"/>
    <property type="match status" value="1"/>
</dbReference>
<dbReference type="InterPro" id="IPR021109">
    <property type="entry name" value="Peptidase_aspartic_dom_sf"/>
</dbReference>
<dbReference type="InterPro" id="IPR001969">
    <property type="entry name" value="Aspartic_peptidase_AS"/>
</dbReference>
<protein>
    <recommendedName>
        <fullName evidence="2">Peptidase A1 domain-containing protein</fullName>
    </recommendedName>
</protein>
<keyword evidence="4" id="KW-1185">Reference proteome</keyword>
<evidence type="ECO:0000259" key="2">
    <source>
        <dbReference type="PROSITE" id="PS51767"/>
    </source>
</evidence>
<dbReference type="SUPFAM" id="SSF50630">
    <property type="entry name" value="Acid proteases"/>
    <property type="match status" value="1"/>
</dbReference>
<organism evidence="3 4">
    <name type="scientific">Colocasia esculenta</name>
    <name type="common">Wild taro</name>
    <name type="synonym">Arum esculentum</name>
    <dbReference type="NCBI Taxonomy" id="4460"/>
    <lineage>
        <taxon>Eukaryota</taxon>
        <taxon>Viridiplantae</taxon>
        <taxon>Streptophyta</taxon>
        <taxon>Embryophyta</taxon>
        <taxon>Tracheophyta</taxon>
        <taxon>Spermatophyta</taxon>
        <taxon>Magnoliopsida</taxon>
        <taxon>Liliopsida</taxon>
        <taxon>Araceae</taxon>
        <taxon>Aroideae</taxon>
        <taxon>Colocasieae</taxon>
        <taxon>Colocasia</taxon>
    </lineage>
</organism>
<comment type="similarity">
    <text evidence="1">Belongs to the peptidase A1 family.</text>
</comment>
<dbReference type="OrthoDB" id="2747330at2759"/>
<name>A0A843WZD5_COLES</name>
<dbReference type="InterPro" id="IPR033121">
    <property type="entry name" value="PEPTIDASE_A1"/>
</dbReference>
<dbReference type="PANTHER" id="PTHR13683:SF800">
    <property type="entry name" value="EUKARYOTIC ASPARTYL PROTEASE FAMILY PROTEIN"/>
    <property type="match status" value="1"/>
</dbReference>
<dbReference type="AlphaFoldDB" id="A0A843WZD5"/>
<proteinExistence type="inferred from homology"/>
<dbReference type="EMBL" id="NMUH01005753">
    <property type="protein sequence ID" value="MQM13606.1"/>
    <property type="molecule type" value="Genomic_DNA"/>
</dbReference>
<dbReference type="PROSITE" id="PS00141">
    <property type="entry name" value="ASP_PROTEASE"/>
    <property type="match status" value="1"/>
</dbReference>
<dbReference type="InterPro" id="IPR001461">
    <property type="entry name" value="Aspartic_peptidase_A1"/>
</dbReference>
<dbReference type="FunFam" id="2.40.70.10:FF:000027">
    <property type="entry name" value="Aspartic proteinase Asp1 isoform A"/>
    <property type="match status" value="1"/>
</dbReference>
<evidence type="ECO:0000313" key="4">
    <source>
        <dbReference type="Proteomes" id="UP000652761"/>
    </source>
</evidence>
<gene>
    <name evidence="3" type="ORF">Taro_046532</name>
</gene>
<evidence type="ECO:0000313" key="3">
    <source>
        <dbReference type="EMBL" id="MQM13606.1"/>
    </source>
</evidence>
<dbReference type="InterPro" id="IPR032799">
    <property type="entry name" value="TAXi_C"/>
</dbReference>
<dbReference type="Proteomes" id="UP000652761">
    <property type="component" value="Unassembled WGS sequence"/>
</dbReference>
<dbReference type="Pfam" id="PF14541">
    <property type="entry name" value="TAXi_C"/>
    <property type="match status" value="1"/>
</dbReference>
<dbReference type="PANTHER" id="PTHR13683">
    <property type="entry name" value="ASPARTYL PROTEASES"/>
    <property type="match status" value="1"/>
</dbReference>
<dbReference type="GO" id="GO:0004190">
    <property type="term" value="F:aspartic-type endopeptidase activity"/>
    <property type="evidence" value="ECO:0007669"/>
    <property type="project" value="InterPro"/>
</dbReference>
<dbReference type="GO" id="GO:0006508">
    <property type="term" value="P:proteolysis"/>
    <property type="evidence" value="ECO:0007669"/>
    <property type="project" value="InterPro"/>
</dbReference>
<comment type="caution">
    <text evidence="3">The sequence shown here is derived from an EMBL/GenBank/DDBJ whole genome shotgun (WGS) entry which is preliminary data.</text>
</comment>
<evidence type="ECO:0000256" key="1">
    <source>
        <dbReference type="ARBA" id="ARBA00007447"/>
    </source>
</evidence>
<reference evidence="3" key="1">
    <citation type="submission" date="2017-07" db="EMBL/GenBank/DDBJ databases">
        <title>Taro Niue Genome Assembly and Annotation.</title>
        <authorList>
            <person name="Atibalentja N."/>
            <person name="Keating K."/>
            <person name="Fields C.J."/>
        </authorList>
    </citation>
    <scope>NUCLEOTIDE SEQUENCE</scope>
    <source>
        <strain evidence="3">Niue_2</strain>
        <tissue evidence="3">Leaf</tissue>
    </source>
</reference>
<feature type="domain" description="Peptidase A1" evidence="2">
    <location>
        <begin position="1"/>
        <end position="163"/>
    </location>
</feature>
<dbReference type="Gene3D" id="2.40.70.10">
    <property type="entry name" value="Acid Proteases"/>
    <property type="match status" value="1"/>
</dbReference>
<sequence>MSRRLYHKYYSPGPANIFSGGNLVGKNFQMILDSGSSYTYFTSQLYGALLLMVQKDLSGKPLNVAPEEHALPRCWKGTKPFKSVADVRSYFKPLALTFGQGKRATQLDIPPEGYLIVAKSGNVCLGILNGTEAGLHDFNIIGDISVQDLAVIYDNEKEQIGWARANCNIRPKFATASLR</sequence>
<accession>A0A843WZD5</accession>